<keyword evidence="2" id="KW-1185">Reference proteome</keyword>
<comment type="caution">
    <text evidence="1">The sequence shown here is derived from an EMBL/GenBank/DDBJ whole genome shotgun (WGS) entry which is preliminary data.</text>
</comment>
<dbReference type="InterPro" id="IPR042092">
    <property type="entry name" value="PsdUridine_s_RsuA/RluB/E/F_cat"/>
</dbReference>
<organism evidence="1 2">
    <name type="scientific">Paenimyroides ceti</name>
    <dbReference type="NCBI Taxonomy" id="395087"/>
    <lineage>
        <taxon>Bacteria</taxon>
        <taxon>Pseudomonadati</taxon>
        <taxon>Bacteroidota</taxon>
        <taxon>Flavobacteriia</taxon>
        <taxon>Flavobacteriales</taxon>
        <taxon>Flavobacteriaceae</taxon>
        <taxon>Paenimyroides</taxon>
    </lineage>
</organism>
<dbReference type="SUPFAM" id="SSF55120">
    <property type="entry name" value="Pseudouridine synthase"/>
    <property type="match status" value="1"/>
</dbReference>
<protein>
    <submittedName>
        <fullName evidence="1">Uncharacterized protein</fullName>
    </submittedName>
</protein>
<evidence type="ECO:0000313" key="2">
    <source>
        <dbReference type="Proteomes" id="UP001242368"/>
    </source>
</evidence>
<name>A0ABT8D008_9FLAO</name>
<dbReference type="InterPro" id="IPR020103">
    <property type="entry name" value="PsdUridine_synth_cat_dom_sf"/>
</dbReference>
<dbReference type="Gene3D" id="3.30.70.1560">
    <property type="entry name" value="Alpha-L RNA-binding motif"/>
    <property type="match status" value="1"/>
</dbReference>
<dbReference type="Proteomes" id="UP001242368">
    <property type="component" value="Unassembled WGS sequence"/>
</dbReference>
<proteinExistence type="predicted"/>
<dbReference type="EMBL" id="JAUFQU010000077">
    <property type="protein sequence ID" value="MDN3710178.1"/>
    <property type="molecule type" value="Genomic_DNA"/>
</dbReference>
<sequence>MVLSINRQLISLKRCSNWCKRNYNILRKNVVPHLLKTKWISEGRRIRDERHGPTSWISITLKKKFRQIRKMTAAVGFPTLRLIRVRVGDFHLKD</sequence>
<reference evidence="2" key="1">
    <citation type="journal article" date="2019" name="Int. J. Syst. Evol. Microbiol.">
        <title>The Global Catalogue of Microorganisms (GCM) 10K type strain sequencing project: providing services to taxonomists for standard genome sequencing and annotation.</title>
        <authorList>
            <consortium name="The Broad Institute Genomics Platform"/>
            <consortium name="The Broad Institute Genome Sequencing Center for Infectious Disease"/>
            <person name="Wu L."/>
            <person name="Ma J."/>
        </authorList>
    </citation>
    <scope>NUCLEOTIDE SEQUENCE [LARGE SCALE GENOMIC DNA]</scope>
    <source>
        <strain evidence="2">CECT 7184</strain>
    </source>
</reference>
<accession>A0ABT8D008</accession>
<evidence type="ECO:0000313" key="1">
    <source>
        <dbReference type="EMBL" id="MDN3710178.1"/>
    </source>
</evidence>
<gene>
    <name evidence="1" type="ORF">QW060_25220</name>
</gene>
<dbReference type="RefSeq" id="WP_290365411.1">
    <property type="nucleotide sequence ID" value="NZ_JAUFQU010000077.1"/>
</dbReference>